<evidence type="ECO:0000256" key="1">
    <source>
        <dbReference type="SAM" id="MobiDB-lite"/>
    </source>
</evidence>
<reference evidence="2 3" key="1">
    <citation type="submission" date="2020-08" db="EMBL/GenBank/DDBJ databases">
        <title>Genomic Encyclopedia of Type Strains, Phase IV (KMG-IV): sequencing the most valuable type-strain genomes for metagenomic binning, comparative biology and taxonomic classification.</title>
        <authorList>
            <person name="Goeker M."/>
        </authorList>
    </citation>
    <scope>NUCLEOTIDE SEQUENCE [LARGE SCALE GENOMIC DNA]</scope>
    <source>
        <strain evidence="2 3">DSM 4737</strain>
    </source>
</reference>
<evidence type="ECO:0000313" key="2">
    <source>
        <dbReference type="EMBL" id="MBB5745295.1"/>
    </source>
</evidence>
<comment type="caution">
    <text evidence="2">The sequence shown here is derived from an EMBL/GenBank/DDBJ whole genome shotgun (WGS) entry which is preliminary data.</text>
</comment>
<organism evidence="2 3">
    <name type="scientific">Brevundimonas variabilis</name>
    <dbReference type="NCBI Taxonomy" id="74312"/>
    <lineage>
        <taxon>Bacteria</taxon>
        <taxon>Pseudomonadati</taxon>
        <taxon>Pseudomonadota</taxon>
        <taxon>Alphaproteobacteria</taxon>
        <taxon>Caulobacterales</taxon>
        <taxon>Caulobacteraceae</taxon>
        <taxon>Brevundimonas</taxon>
    </lineage>
</organism>
<feature type="region of interest" description="Disordered" evidence="1">
    <location>
        <begin position="1"/>
        <end position="32"/>
    </location>
</feature>
<name>A0A7W9CGN2_9CAUL</name>
<gene>
    <name evidence="2" type="ORF">GGR13_000867</name>
</gene>
<dbReference type="EMBL" id="JACHOR010000001">
    <property type="protein sequence ID" value="MBB5745295.1"/>
    <property type="molecule type" value="Genomic_DNA"/>
</dbReference>
<proteinExistence type="predicted"/>
<accession>A0A7W9CGN2</accession>
<sequence>MILTTSAGDYPIPPEVAQKLPTVPPLPDQGASDYRQQVRDFEHWLDAEPSHTIDFERLRRWHTVQEERAVSARTEGRPFVVTDDGLE</sequence>
<keyword evidence="3" id="KW-1185">Reference proteome</keyword>
<dbReference type="Proteomes" id="UP000545037">
    <property type="component" value="Unassembled WGS sequence"/>
</dbReference>
<dbReference type="RefSeq" id="WP_183212191.1">
    <property type="nucleotide sequence ID" value="NZ_JACHOR010000001.1"/>
</dbReference>
<dbReference type="AlphaFoldDB" id="A0A7W9CGN2"/>
<protein>
    <submittedName>
        <fullName evidence="2">Uncharacterized protein</fullName>
    </submittedName>
</protein>
<evidence type="ECO:0000313" key="3">
    <source>
        <dbReference type="Proteomes" id="UP000545037"/>
    </source>
</evidence>